<proteinExistence type="predicted"/>
<evidence type="ECO:0000313" key="2">
    <source>
        <dbReference type="Proteomes" id="UP000799440"/>
    </source>
</evidence>
<evidence type="ECO:0000313" key="1">
    <source>
        <dbReference type="EMBL" id="KAF2743762.1"/>
    </source>
</evidence>
<accession>A0A6A6UZR3</accession>
<dbReference type="OrthoDB" id="3786498at2759"/>
<organism evidence="1 2">
    <name type="scientific">Sporormia fimetaria CBS 119925</name>
    <dbReference type="NCBI Taxonomy" id="1340428"/>
    <lineage>
        <taxon>Eukaryota</taxon>
        <taxon>Fungi</taxon>
        <taxon>Dikarya</taxon>
        <taxon>Ascomycota</taxon>
        <taxon>Pezizomycotina</taxon>
        <taxon>Dothideomycetes</taxon>
        <taxon>Pleosporomycetidae</taxon>
        <taxon>Pleosporales</taxon>
        <taxon>Sporormiaceae</taxon>
        <taxon>Sporormia</taxon>
    </lineage>
</organism>
<reference evidence="1" key="1">
    <citation type="journal article" date="2020" name="Stud. Mycol.">
        <title>101 Dothideomycetes genomes: a test case for predicting lifestyles and emergence of pathogens.</title>
        <authorList>
            <person name="Haridas S."/>
            <person name="Albert R."/>
            <person name="Binder M."/>
            <person name="Bloem J."/>
            <person name="Labutti K."/>
            <person name="Salamov A."/>
            <person name="Andreopoulos B."/>
            <person name="Baker S."/>
            <person name="Barry K."/>
            <person name="Bills G."/>
            <person name="Bluhm B."/>
            <person name="Cannon C."/>
            <person name="Castanera R."/>
            <person name="Culley D."/>
            <person name="Daum C."/>
            <person name="Ezra D."/>
            <person name="Gonzalez J."/>
            <person name="Henrissat B."/>
            <person name="Kuo A."/>
            <person name="Liang C."/>
            <person name="Lipzen A."/>
            <person name="Lutzoni F."/>
            <person name="Magnuson J."/>
            <person name="Mondo S."/>
            <person name="Nolan M."/>
            <person name="Ohm R."/>
            <person name="Pangilinan J."/>
            <person name="Park H.-J."/>
            <person name="Ramirez L."/>
            <person name="Alfaro M."/>
            <person name="Sun H."/>
            <person name="Tritt A."/>
            <person name="Yoshinaga Y."/>
            <person name="Zwiers L.-H."/>
            <person name="Turgeon B."/>
            <person name="Goodwin S."/>
            <person name="Spatafora J."/>
            <person name="Crous P."/>
            <person name="Grigoriev I."/>
        </authorList>
    </citation>
    <scope>NUCLEOTIDE SEQUENCE</scope>
    <source>
        <strain evidence="1">CBS 119925</strain>
    </source>
</reference>
<protein>
    <submittedName>
        <fullName evidence="1">Uncharacterized protein</fullName>
    </submittedName>
</protein>
<keyword evidence="2" id="KW-1185">Reference proteome</keyword>
<dbReference type="AlphaFoldDB" id="A0A6A6UZR3"/>
<feature type="non-terminal residue" evidence="1">
    <location>
        <position position="1"/>
    </location>
</feature>
<dbReference type="EMBL" id="MU006594">
    <property type="protein sequence ID" value="KAF2743762.1"/>
    <property type="molecule type" value="Genomic_DNA"/>
</dbReference>
<gene>
    <name evidence="1" type="ORF">M011DRAFT_379072</name>
</gene>
<sequence>RKWGFTIYRIAYGPGSDQHWQTVLDKIHTQISEDTVGCHPADAAAQQVLELFHLDARSDPALDGLDQSQLRQLYKDAVGGQPMGADDPIRRVFLLVDDEVMESVSRKDFFIKCVEVDYDPAKYKPHPR</sequence>
<name>A0A6A6UZR3_9PLEO</name>
<dbReference type="Proteomes" id="UP000799440">
    <property type="component" value="Unassembled WGS sequence"/>
</dbReference>
<feature type="non-terminal residue" evidence="1">
    <location>
        <position position="128"/>
    </location>
</feature>